<dbReference type="OMA" id="PSFPCNM"/>
<evidence type="ECO:0000313" key="12">
    <source>
        <dbReference type="Proteomes" id="UP000822369"/>
    </source>
</evidence>
<feature type="region of interest" description="Disordered" evidence="8">
    <location>
        <begin position="316"/>
        <end position="340"/>
    </location>
</feature>
<name>A0A9D2XY26_NOTFU</name>
<evidence type="ECO:0000259" key="9">
    <source>
        <dbReference type="PROSITE" id="PS50157"/>
    </source>
</evidence>
<dbReference type="InterPro" id="IPR013087">
    <property type="entry name" value="Znf_C2H2_type"/>
</dbReference>
<dbReference type="SUPFAM" id="SSF57716">
    <property type="entry name" value="Glucocorticoid receptor-like (DNA-binding domain)"/>
    <property type="match status" value="1"/>
</dbReference>
<dbReference type="InterPro" id="IPR036236">
    <property type="entry name" value="Znf_C2H2_sf"/>
</dbReference>
<evidence type="ECO:0000256" key="8">
    <source>
        <dbReference type="SAM" id="MobiDB-lite"/>
    </source>
</evidence>
<dbReference type="InterPro" id="IPR006612">
    <property type="entry name" value="THAP_Znf"/>
</dbReference>
<feature type="region of interest" description="Disordered" evidence="8">
    <location>
        <begin position="222"/>
        <end position="252"/>
    </location>
</feature>
<keyword evidence="3 6" id="KW-0863">Zinc-finger</keyword>
<feature type="region of interest" description="Disordered" evidence="8">
    <location>
        <begin position="410"/>
        <end position="429"/>
    </location>
</feature>
<feature type="compositionally biased region" description="Polar residues" evidence="8">
    <location>
        <begin position="331"/>
        <end position="340"/>
    </location>
</feature>
<keyword evidence="1" id="KW-0479">Metal-binding</keyword>
<proteinExistence type="predicted"/>
<feature type="compositionally biased region" description="Basic and acidic residues" evidence="8">
    <location>
        <begin position="320"/>
        <end position="330"/>
    </location>
</feature>
<dbReference type="Pfam" id="PF05485">
    <property type="entry name" value="THAP"/>
    <property type="match status" value="1"/>
</dbReference>
<sequence length="655" mass="72647">MTSCCVVGCRNRYSPSSSIKFYRIPCGSRPLQVNRRRLWIKAIKQANGKDYDFSGHARICGAHFISGELSLDNESPDFVPSVFPNSIQRQNQNGLRRGRSRGLREKDELEEKPFSPEAPEAKPPVDPNPPVLMEIEISGETPCLSPSKPKEEALTKEVVPEIENMEMQETSIINKTLPEQPKGILPVIEMYPVVTLKPLIMQNGAFRCDLCNETFASASQLVKHRRQHEEPKSSDSSEAGLTEPHPVPNQEPSFPCNMCDQFFTTSRNLKRHKLLHVKDCRKCLRCGTMFCRRHNHFLFWPRSELKTLVQKDSLSAEADSLDHSPKKMEPDQSSEMAETVSFTDKHAVVVSELTPKMSKTAETQPPTSLSNEPSVLASEQVLKMSETAETQPPVPSTDEPSVLVPEQVPKMSETAETQPPVPSTDEPSVIVPEQVPKVSETAETQPPVPSTDEPSVLVPEQVLKMSETAETQPPVPSTDEPSVLVPEQVLKMSETAETQPPVPSTDKSLVSDPELVLTTSCKLPEIIKPSLVSVQPPPAPCPPPLVSTFQTNRDSSTECTSMPNDTPDLGLYGLPHHQELPSALKVFSPQYLTSALLDVERNYEYILNRAKTVQVENVVEEEPEDPDEPVFICPVVTPVKPAKGEKIAYDLEIIL</sequence>
<dbReference type="PROSITE" id="PS50950">
    <property type="entry name" value="ZF_THAP"/>
    <property type="match status" value="1"/>
</dbReference>
<dbReference type="SMART" id="SM00355">
    <property type="entry name" value="ZnF_C2H2"/>
    <property type="match status" value="2"/>
</dbReference>
<dbReference type="KEGG" id="nfu:107390508"/>
<dbReference type="PROSITE" id="PS00028">
    <property type="entry name" value="ZINC_FINGER_C2H2_1"/>
    <property type="match status" value="2"/>
</dbReference>
<dbReference type="SMART" id="SM00980">
    <property type="entry name" value="THAP"/>
    <property type="match status" value="1"/>
</dbReference>
<dbReference type="PANTHER" id="PTHR24409">
    <property type="entry name" value="ZINC FINGER PROTEIN 142"/>
    <property type="match status" value="1"/>
</dbReference>
<dbReference type="AlphaFoldDB" id="A0A9D2XY26"/>
<dbReference type="Pfam" id="PF00096">
    <property type="entry name" value="zf-C2H2"/>
    <property type="match status" value="2"/>
</dbReference>
<evidence type="ECO:0000256" key="1">
    <source>
        <dbReference type="ARBA" id="ARBA00022723"/>
    </source>
</evidence>
<feature type="domain" description="THAP-type" evidence="10">
    <location>
        <begin position="1"/>
        <end position="83"/>
    </location>
</feature>
<dbReference type="EMBL" id="JAAVVJ010000013">
    <property type="protein sequence ID" value="KAF7209314.1"/>
    <property type="molecule type" value="Genomic_DNA"/>
</dbReference>
<gene>
    <name evidence="11" type="ORF">G4P62_014115</name>
</gene>
<comment type="caution">
    <text evidence="11">The sequence shown here is derived from an EMBL/GenBank/DDBJ whole genome shotgun (WGS) entry which is preliminary data.</text>
</comment>
<evidence type="ECO:0000256" key="5">
    <source>
        <dbReference type="ARBA" id="ARBA00023125"/>
    </source>
</evidence>
<dbReference type="Gene3D" id="3.30.160.60">
    <property type="entry name" value="Classic Zinc Finger"/>
    <property type="match status" value="1"/>
</dbReference>
<evidence type="ECO:0000313" key="11">
    <source>
        <dbReference type="EMBL" id="KAF7209314.1"/>
    </source>
</evidence>
<evidence type="ECO:0000256" key="2">
    <source>
        <dbReference type="ARBA" id="ARBA00022737"/>
    </source>
</evidence>
<feature type="compositionally biased region" description="Basic and acidic residues" evidence="8">
    <location>
        <begin position="102"/>
        <end position="114"/>
    </location>
</feature>
<dbReference type="OrthoDB" id="8922241at2759"/>
<dbReference type="Proteomes" id="UP000822369">
    <property type="component" value="Chromosome 13"/>
</dbReference>
<evidence type="ECO:0000256" key="7">
    <source>
        <dbReference type="PROSITE-ProRule" id="PRU00309"/>
    </source>
</evidence>
<keyword evidence="2" id="KW-0677">Repeat</keyword>
<evidence type="ECO:0000256" key="4">
    <source>
        <dbReference type="ARBA" id="ARBA00022833"/>
    </source>
</evidence>
<dbReference type="GO" id="GO:0008270">
    <property type="term" value="F:zinc ion binding"/>
    <property type="evidence" value="ECO:0007669"/>
    <property type="project" value="UniProtKB-KW"/>
</dbReference>
<feature type="domain" description="C2H2-type" evidence="9">
    <location>
        <begin position="254"/>
        <end position="281"/>
    </location>
</feature>
<feature type="domain" description="C2H2-type" evidence="9">
    <location>
        <begin position="206"/>
        <end position="233"/>
    </location>
</feature>
<keyword evidence="5 7" id="KW-0238">DNA-binding</keyword>
<evidence type="ECO:0000259" key="10">
    <source>
        <dbReference type="PROSITE" id="PS50950"/>
    </source>
</evidence>
<feature type="region of interest" description="Disordered" evidence="8">
    <location>
        <begin position="84"/>
        <end position="127"/>
    </location>
</feature>
<keyword evidence="4" id="KW-0862">Zinc</keyword>
<dbReference type="PROSITE" id="PS50157">
    <property type="entry name" value="ZINC_FINGER_C2H2_2"/>
    <property type="match status" value="2"/>
</dbReference>
<evidence type="ECO:0000256" key="6">
    <source>
        <dbReference type="PROSITE-ProRule" id="PRU00042"/>
    </source>
</evidence>
<evidence type="ECO:0000256" key="3">
    <source>
        <dbReference type="ARBA" id="ARBA00022771"/>
    </source>
</evidence>
<dbReference type="GO" id="GO:0003677">
    <property type="term" value="F:DNA binding"/>
    <property type="evidence" value="ECO:0007669"/>
    <property type="project" value="UniProtKB-UniRule"/>
</dbReference>
<protein>
    <submittedName>
        <fullName evidence="11">Transcription factor HIVEP3-like</fullName>
    </submittedName>
</protein>
<accession>A0A9D2XY26</accession>
<dbReference type="SUPFAM" id="SSF57667">
    <property type="entry name" value="beta-beta-alpha zinc fingers"/>
    <property type="match status" value="1"/>
</dbReference>
<organism evidence="11 12">
    <name type="scientific">Nothobranchius furzeri</name>
    <name type="common">Turquoise killifish</name>
    <dbReference type="NCBI Taxonomy" id="105023"/>
    <lineage>
        <taxon>Eukaryota</taxon>
        <taxon>Metazoa</taxon>
        <taxon>Chordata</taxon>
        <taxon>Craniata</taxon>
        <taxon>Vertebrata</taxon>
        <taxon>Euteleostomi</taxon>
        <taxon>Actinopterygii</taxon>
        <taxon>Neopterygii</taxon>
        <taxon>Teleostei</taxon>
        <taxon>Neoteleostei</taxon>
        <taxon>Acanthomorphata</taxon>
        <taxon>Ovalentaria</taxon>
        <taxon>Atherinomorphae</taxon>
        <taxon>Cyprinodontiformes</taxon>
        <taxon>Nothobranchiidae</taxon>
        <taxon>Nothobranchius</taxon>
    </lineage>
</organism>
<reference evidence="11" key="1">
    <citation type="submission" date="2020-03" db="EMBL/GenBank/DDBJ databases">
        <title>Intra-Species Differences in Population Size shape Life History and Genome Evolution.</title>
        <authorList>
            <person name="Willemsen D."/>
            <person name="Cui R."/>
            <person name="Valenzano D.R."/>
        </authorList>
    </citation>
    <scope>NUCLEOTIDE SEQUENCE</scope>
    <source>
        <strain evidence="11">GRZ</strain>
        <tissue evidence="11">Whole</tissue>
    </source>
</reference>